<dbReference type="InterPro" id="IPR051413">
    <property type="entry name" value="K/Na_HCN_channel"/>
</dbReference>
<dbReference type="AlphaFoldDB" id="H3AFD4"/>
<dbReference type="GO" id="GO:0098855">
    <property type="term" value="C:HCN channel complex"/>
    <property type="evidence" value="ECO:0007669"/>
    <property type="project" value="TreeGrafter"/>
</dbReference>
<keyword evidence="5" id="KW-0407">Ion channel</keyword>
<reference evidence="11" key="3">
    <citation type="submission" date="2025-09" db="UniProtKB">
        <authorList>
            <consortium name="Ensembl"/>
        </authorList>
    </citation>
    <scope>IDENTIFICATION</scope>
</reference>
<keyword evidence="5" id="KW-0631">Potassium channel</keyword>
<evidence type="ECO:0000256" key="3">
    <source>
        <dbReference type="ARBA" id="ARBA00022475"/>
    </source>
</evidence>
<dbReference type="Proteomes" id="UP000008672">
    <property type="component" value="Unassembled WGS sequence"/>
</dbReference>
<dbReference type="Ensembl" id="ENSLACT00000008422.1">
    <property type="protein sequence ID" value="ENSLACP00000008355.1"/>
    <property type="gene ID" value="ENSLACG00000007397.1"/>
</dbReference>
<dbReference type="PANTHER" id="PTHR45689:SF4">
    <property type="entry name" value="POTASSIUM_SODIUM HYPERPOLARIZATION-ACTIVATED CYCLIC NUCLEOTIDE-GATED CHANNEL 4"/>
    <property type="match status" value="1"/>
</dbReference>
<keyword evidence="7" id="KW-0406">Ion transport</keyword>
<feature type="transmembrane region" description="Helical" evidence="9">
    <location>
        <begin position="310"/>
        <end position="334"/>
    </location>
</feature>
<dbReference type="SUPFAM" id="SSF51206">
    <property type="entry name" value="cAMP-binding domain-like"/>
    <property type="match status" value="1"/>
</dbReference>
<keyword evidence="2" id="KW-0813">Transport</keyword>
<organism evidence="11 12">
    <name type="scientific">Latimeria chalumnae</name>
    <name type="common">Coelacanth</name>
    <dbReference type="NCBI Taxonomy" id="7897"/>
    <lineage>
        <taxon>Eukaryota</taxon>
        <taxon>Metazoa</taxon>
        <taxon>Chordata</taxon>
        <taxon>Craniata</taxon>
        <taxon>Vertebrata</taxon>
        <taxon>Euteleostomi</taxon>
        <taxon>Coelacanthiformes</taxon>
        <taxon>Coelacanthidae</taxon>
        <taxon>Latimeria</taxon>
    </lineage>
</organism>
<keyword evidence="5" id="KW-0633">Potassium transport</keyword>
<dbReference type="InterPro" id="IPR014710">
    <property type="entry name" value="RmlC-like_jellyroll"/>
</dbReference>
<dbReference type="GeneTree" id="ENSGT00940000167392"/>
<dbReference type="EMBL" id="AFYH01196877">
    <property type="status" value="NOT_ANNOTATED_CDS"/>
    <property type="molecule type" value="Genomic_DNA"/>
</dbReference>
<keyword evidence="5" id="KW-0630">Potassium</keyword>
<dbReference type="InterPro" id="IPR018490">
    <property type="entry name" value="cNMP-bd_dom_sf"/>
</dbReference>
<dbReference type="Gene3D" id="1.10.287.630">
    <property type="entry name" value="Helix hairpin bin"/>
    <property type="match status" value="1"/>
</dbReference>
<dbReference type="InterPro" id="IPR013621">
    <property type="entry name" value="Ion_trans_N"/>
</dbReference>
<dbReference type="GO" id="GO:0030424">
    <property type="term" value="C:axon"/>
    <property type="evidence" value="ECO:0007669"/>
    <property type="project" value="TreeGrafter"/>
</dbReference>
<dbReference type="Pfam" id="PF08412">
    <property type="entry name" value="Ion_trans_N"/>
    <property type="match status" value="1"/>
</dbReference>
<feature type="domain" description="Cyclic nucleotide-binding" evidence="10">
    <location>
        <begin position="412"/>
        <end position="486"/>
    </location>
</feature>
<evidence type="ECO:0000256" key="8">
    <source>
        <dbReference type="ARBA" id="ARBA00023136"/>
    </source>
</evidence>
<dbReference type="InterPro" id="IPR000595">
    <property type="entry name" value="cNMP-bd_dom"/>
</dbReference>
<evidence type="ECO:0000256" key="9">
    <source>
        <dbReference type="SAM" id="Phobius"/>
    </source>
</evidence>
<keyword evidence="6 9" id="KW-1133">Transmembrane helix</keyword>
<dbReference type="GO" id="GO:0003254">
    <property type="term" value="P:regulation of membrane depolarization"/>
    <property type="evidence" value="ECO:0007669"/>
    <property type="project" value="TreeGrafter"/>
</dbReference>
<feature type="transmembrane region" description="Helical" evidence="9">
    <location>
        <begin position="44"/>
        <end position="68"/>
    </location>
</feature>
<keyword evidence="8 9" id="KW-0472">Membrane</keyword>
<dbReference type="CDD" id="cd00038">
    <property type="entry name" value="CAP_ED"/>
    <property type="match status" value="1"/>
</dbReference>
<keyword evidence="3" id="KW-1003">Cell membrane</keyword>
<dbReference type="PANTHER" id="PTHR45689">
    <property type="entry name" value="I[[H]] CHANNEL, ISOFORM E"/>
    <property type="match status" value="1"/>
</dbReference>
<dbReference type="HOGENOM" id="CLU_005746_15_2_1"/>
<dbReference type="Gene3D" id="2.60.120.10">
    <property type="entry name" value="Jelly Rolls"/>
    <property type="match status" value="1"/>
</dbReference>
<proteinExistence type="predicted"/>
<evidence type="ECO:0000256" key="1">
    <source>
        <dbReference type="ARBA" id="ARBA00004651"/>
    </source>
</evidence>
<evidence type="ECO:0000256" key="4">
    <source>
        <dbReference type="ARBA" id="ARBA00022692"/>
    </source>
</evidence>
<dbReference type="InParanoid" id="H3AFD4"/>
<dbReference type="Gene3D" id="1.10.287.70">
    <property type="match status" value="1"/>
</dbReference>
<dbReference type="SUPFAM" id="SSF81324">
    <property type="entry name" value="Voltage-gated potassium channels"/>
    <property type="match status" value="1"/>
</dbReference>
<evidence type="ECO:0000256" key="6">
    <source>
        <dbReference type="ARBA" id="ARBA00022989"/>
    </source>
</evidence>
<evidence type="ECO:0000256" key="2">
    <source>
        <dbReference type="ARBA" id="ARBA00022448"/>
    </source>
</evidence>
<feature type="transmembrane region" description="Helical" evidence="9">
    <location>
        <begin position="249"/>
        <end position="269"/>
    </location>
</feature>
<reference evidence="12" key="1">
    <citation type="submission" date="2011-08" db="EMBL/GenBank/DDBJ databases">
        <title>The draft genome of Latimeria chalumnae.</title>
        <authorList>
            <person name="Di Palma F."/>
            <person name="Alfoldi J."/>
            <person name="Johnson J."/>
            <person name="Berlin A."/>
            <person name="Gnerre S."/>
            <person name="Jaffe D."/>
            <person name="MacCallum I."/>
            <person name="Young S."/>
            <person name="Walker B.J."/>
            <person name="Lander E."/>
            <person name="Lindblad-Toh K."/>
        </authorList>
    </citation>
    <scope>NUCLEOTIDE SEQUENCE [LARGE SCALE GENOMIC DNA]</scope>
    <source>
        <strain evidence="12">Wild caught</strain>
    </source>
</reference>
<protein>
    <recommendedName>
        <fullName evidence="10">Cyclic nucleotide-binding domain-containing protein</fullName>
    </recommendedName>
</protein>
<reference evidence="11" key="2">
    <citation type="submission" date="2025-08" db="UniProtKB">
        <authorList>
            <consortium name="Ensembl"/>
        </authorList>
    </citation>
    <scope>IDENTIFICATION</scope>
</reference>
<name>H3AFD4_LATCH</name>
<sequence length="486" mass="56148">IFLPRFSKASTNFFGSEKAILEECNRTLDTSMFVIHPYSVFRSYWLVSVMIVTIVNIIVIPLGASFFIEEAERSFLWLTFNMVSDVVFIMDLILNFFTGYTSEQTGQSVIVDPRLIRRCYVRTWFFPDLIAVLPVDYVLLFAKIEFSGFHRTSSKYGASRIMRLIKLSRVCSLLRLFRFSRLVRYVYFWDQIYCVTLVDLNRSQGMGRESFCVLVLPLPVSKITLFLNLTRKGPNTYNCIKSLLVHFTFSLPLLFPLLLSLNEVSWISFGFQQGKPVSQQYSFSVLRALSHMMSLGYGSTQVPKGITETWIVITSMLTGAITYALMLAKITAIITNSHGSKRLFSAKYNACKEYLRHHHLPRDLHQRVLDHLHKKYEGRWFNENEILRELSDTLRQDVLSYNCHYLIVNMPWFKDCSQNIINALIQNLKFEVFQSGETIVQEGSVRNKMFFIARGTVVVESVCFKKNLTDGAFFGVCCFLSGGWRV</sequence>
<feature type="transmembrane region" description="Helical" evidence="9">
    <location>
        <begin position="75"/>
        <end position="97"/>
    </location>
</feature>
<feature type="transmembrane region" description="Helical" evidence="9">
    <location>
        <begin position="124"/>
        <end position="142"/>
    </location>
</feature>
<dbReference type="EMBL" id="AFYH01196876">
    <property type="status" value="NOT_ANNOTATED_CDS"/>
    <property type="molecule type" value="Genomic_DNA"/>
</dbReference>
<feature type="transmembrane region" description="Helical" evidence="9">
    <location>
        <begin position="211"/>
        <end position="229"/>
    </location>
</feature>
<comment type="subcellular location">
    <subcellularLocation>
        <location evidence="1">Cell membrane</location>
        <topology evidence="1">Multi-pass membrane protein</topology>
    </subcellularLocation>
</comment>
<dbReference type="GO" id="GO:0035725">
    <property type="term" value="P:sodium ion transmembrane transport"/>
    <property type="evidence" value="ECO:0007669"/>
    <property type="project" value="TreeGrafter"/>
</dbReference>
<dbReference type="Pfam" id="PF00520">
    <property type="entry name" value="Ion_trans"/>
    <property type="match status" value="1"/>
</dbReference>
<evidence type="ECO:0000313" key="12">
    <source>
        <dbReference type="Proteomes" id="UP000008672"/>
    </source>
</evidence>
<evidence type="ECO:0000259" key="10">
    <source>
        <dbReference type="PROSITE" id="PS50042"/>
    </source>
</evidence>
<keyword evidence="4 9" id="KW-0812">Transmembrane</keyword>
<dbReference type="EMBL" id="AFYH01196875">
    <property type="status" value="NOT_ANNOTATED_CDS"/>
    <property type="molecule type" value="Genomic_DNA"/>
</dbReference>
<dbReference type="GO" id="GO:0030425">
    <property type="term" value="C:dendrite"/>
    <property type="evidence" value="ECO:0007669"/>
    <property type="project" value="TreeGrafter"/>
</dbReference>
<dbReference type="OMA" id="NACKEYL"/>
<dbReference type="eggNOG" id="KOG0498">
    <property type="taxonomic scope" value="Eukaryota"/>
</dbReference>
<dbReference type="GO" id="GO:0005249">
    <property type="term" value="F:voltage-gated potassium channel activity"/>
    <property type="evidence" value="ECO:0007669"/>
    <property type="project" value="TreeGrafter"/>
</dbReference>
<evidence type="ECO:0000256" key="7">
    <source>
        <dbReference type="ARBA" id="ARBA00023065"/>
    </source>
</evidence>
<evidence type="ECO:0000313" key="11">
    <source>
        <dbReference type="Ensembl" id="ENSLACP00000008355.1"/>
    </source>
</evidence>
<evidence type="ECO:0000256" key="5">
    <source>
        <dbReference type="ARBA" id="ARBA00022826"/>
    </source>
</evidence>
<dbReference type="InterPro" id="IPR005821">
    <property type="entry name" value="Ion_trans_dom"/>
</dbReference>
<keyword evidence="12" id="KW-1185">Reference proteome</keyword>
<dbReference type="PROSITE" id="PS50042">
    <property type="entry name" value="CNMP_BINDING_3"/>
    <property type="match status" value="1"/>
</dbReference>
<dbReference type="EMBL" id="AFYH01196874">
    <property type="status" value="NOT_ANNOTATED_CDS"/>
    <property type="molecule type" value="Genomic_DNA"/>
</dbReference>
<accession>H3AFD4</accession>